<dbReference type="AlphaFoldDB" id="A0A7K1UHD7"/>
<keyword evidence="1" id="KW-0812">Transmembrane</keyword>
<reference evidence="2 3" key="1">
    <citation type="submission" date="2019-12" db="EMBL/GenBank/DDBJ databases">
        <title>Nesterenkonia muleiensis sp. nov., a novel actinobacterium isolated from sap of Populus euphratica.</title>
        <authorList>
            <person name="Wang R."/>
        </authorList>
    </citation>
    <scope>NUCLEOTIDE SEQUENCE [LARGE SCALE GENOMIC DNA]</scope>
    <source>
        <strain evidence="2 3">F10</strain>
    </source>
</reference>
<evidence type="ECO:0000313" key="2">
    <source>
        <dbReference type="EMBL" id="MVT25878.1"/>
    </source>
</evidence>
<keyword evidence="1" id="KW-1133">Transmembrane helix</keyword>
<keyword evidence="3" id="KW-1185">Reference proteome</keyword>
<evidence type="ECO:0000313" key="3">
    <source>
        <dbReference type="Proteomes" id="UP000460157"/>
    </source>
</evidence>
<sequence>MPKLTFITGGLLVLVGGGGYLYSLTNDTDHWTALIPAIIGVLLLISGGIALKNLMAGIHIALLFALIGTLGMIMPLSGTADLLAGDHERPAAVVTAFISLVILVVYLFLGVRSFIAARRWKKENA</sequence>
<keyword evidence="1" id="KW-0472">Membrane</keyword>
<proteinExistence type="predicted"/>
<organism evidence="2 3">
    <name type="scientific">Nesterenkonia alkaliphila</name>
    <dbReference type="NCBI Taxonomy" id="1463631"/>
    <lineage>
        <taxon>Bacteria</taxon>
        <taxon>Bacillati</taxon>
        <taxon>Actinomycetota</taxon>
        <taxon>Actinomycetes</taxon>
        <taxon>Micrococcales</taxon>
        <taxon>Micrococcaceae</taxon>
        <taxon>Nesterenkonia</taxon>
    </lineage>
</organism>
<dbReference type="OrthoDB" id="4990644at2"/>
<gene>
    <name evidence="2" type="ORF">GNZ21_05815</name>
</gene>
<feature type="transmembrane region" description="Helical" evidence="1">
    <location>
        <begin position="58"/>
        <end position="78"/>
    </location>
</feature>
<comment type="caution">
    <text evidence="2">The sequence shown here is derived from an EMBL/GenBank/DDBJ whole genome shotgun (WGS) entry which is preliminary data.</text>
</comment>
<feature type="transmembrane region" description="Helical" evidence="1">
    <location>
        <begin position="90"/>
        <end position="111"/>
    </location>
</feature>
<evidence type="ECO:0000256" key="1">
    <source>
        <dbReference type="SAM" id="Phobius"/>
    </source>
</evidence>
<dbReference type="Proteomes" id="UP000460157">
    <property type="component" value="Unassembled WGS sequence"/>
</dbReference>
<protein>
    <submittedName>
        <fullName evidence="2">Uncharacterized protein</fullName>
    </submittedName>
</protein>
<accession>A0A7K1UHD7</accession>
<feature type="transmembrane region" description="Helical" evidence="1">
    <location>
        <begin position="33"/>
        <end position="51"/>
    </location>
</feature>
<name>A0A7K1UHD7_9MICC</name>
<dbReference type="EMBL" id="WRPM01000038">
    <property type="protein sequence ID" value="MVT25878.1"/>
    <property type="molecule type" value="Genomic_DNA"/>
</dbReference>